<feature type="coiled-coil region" evidence="1">
    <location>
        <begin position="38"/>
        <end position="74"/>
    </location>
</feature>
<protein>
    <submittedName>
        <fullName evidence="2">Uncharacterized protein</fullName>
    </submittedName>
</protein>
<dbReference type="EMBL" id="JASJQH010001145">
    <property type="protein sequence ID" value="KAK9761964.1"/>
    <property type="molecule type" value="Genomic_DNA"/>
</dbReference>
<evidence type="ECO:0000256" key="1">
    <source>
        <dbReference type="SAM" id="Coils"/>
    </source>
</evidence>
<keyword evidence="3" id="KW-1185">Reference proteome</keyword>
<keyword evidence="1" id="KW-0175">Coiled coil</keyword>
<evidence type="ECO:0000313" key="2">
    <source>
        <dbReference type="EMBL" id="KAK9761964.1"/>
    </source>
</evidence>
<gene>
    <name evidence="2" type="ORF">K7432_012732</name>
</gene>
<comment type="caution">
    <text evidence="2">The sequence shown here is derived from an EMBL/GenBank/DDBJ whole genome shotgun (WGS) entry which is preliminary data.</text>
</comment>
<organism evidence="2 3">
    <name type="scientific">Basidiobolus ranarum</name>
    <dbReference type="NCBI Taxonomy" id="34480"/>
    <lineage>
        <taxon>Eukaryota</taxon>
        <taxon>Fungi</taxon>
        <taxon>Fungi incertae sedis</taxon>
        <taxon>Zoopagomycota</taxon>
        <taxon>Entomophthoromycotina</taxon>
        <taxon>Basidiobolomycetes</taxon>
        <taxon>Basidiobolales</taxon>
        <taxon>Basidiobolaceae</taxon>
        <taxon>Basidiobolus</taxon>
    </lineage>
</organism>
<accession>A0ABR2WKD3</accession>
<evidence type="ECO:0000313" key="3">
    <source>
        <dbReference type="Proteomes" id="UP001479436"/>
    </source>
</evidence>
<proteinExistence type="predicted"/>
<reference evidence="2 3" key="1">
    <citation type="submission" date="2023-04" db="EMBL/GenBank/DDBJ databases">
        <title>Genome of Basidiobolus ranarum AG-B5.</title>
        <authorList>
            <person name="Stajich J.E."/>
            <person name="Carter-House D."/>
            <person name="Gryganskyi A."/>
        </authorList>
    </citation>
    <scope>NUCLEOTIDE SEQUENCE [LARGE SCALE GENOMIC DNA]</scope>
    <source>
        <strain evidence="2 3">AG-B5</strain>
    </source>
</reference>
<dbReference type="Proteomes" id="UP001479436">
    <property type="component" value="Unassembled WGS sequence"/>
</dbReference>
<name>A0ABR2WKD3_9FUNG</name>
<sequence length="107" mass="12388">MKYAHQIASYEVVKIAIAYRKGAKLQFGNKVRMFLNLLLKKNERIKALESKMKNERSEKDIRAAIKTITELIKKVKLAISSRNIEDMSKEFLSSDDLDRIHSFLACI</sequence>